<name>A0ABD2SR84_9SOLN</name>
<comment type="similarity">
    <text evidence="1">Belongs to the iron/ascorbate-dependent oxidoreductase family.</text>
</comment>
<gene>
    <name evidence="3" type="ORF">AABB24_025057</name>
</gene>
<dbReference type="Pfam" id="PF03171">
    <property type="entry name" value="2OG-FeII_Oxy"/>
    <property type="match status" value="1"/>
</dbReference>
<organism evidence="3 4">
    <name type="scientific">Solanum stoloniferum</name>
    <dbReference type="NCBI Taxonomy" id="62892"/>
    <lineage>
        <taxon>Eukaryota</taxon>
        <taxon>Viridiplantae</taxon>
        <taxon>Streptophyta</taxon>
        <taxon>Embryophyta</taxon>
        <taxon>Tracheophyta</taxon>
        <taxon>Spermatophyta</taxon>
        <taxon>Magnoliopsida</taxon>
        <taxon>eudicotyledons</taxon>
        <taxon>Gunneridae</taxon>
        <taxon>Pentapetalae</taxon>
        <taxon>asterids</taxon>
        <taxon>lamiids</taxon>
        <taxon>Solanales</taxon>
        <taxon>Solanaceae</taxon>
        <taxon>Solanoideae</taxon>
        <taxon>Solaneae</taxon>
        <taxon>Solanum</taxon>
    </lineage>
</organism>
<dbReference type="AlphaFoldDB" id="A0ABD2SR84"/>
<keyword evidence="1" id="KW-0560">Oxidoreductase</keyword>
<feature type="domain" description="Fe2OG dioxygenase" evidence="2">
    <location>
        <begin position="62"/>
        <end position="170"/>
    </location>
</feature>
<reference evidence="3 4" key="1">
    <citation type="submission" date="2024-05" db="EMBL/GenBank/DDBJ databases">
        <title>De novo assembly of an allotetraploid wild potato.</title>
        <authorList>
            <person name="Hosaka A.J."/>
        </authorList>
    </citation>
    <scope>NUCLEOTIDE SEQUENCE [LARGE SCALE GENOMIC DNA]</scope>
    <source>
        <tissue evidence="3">Young leaves</tissue>
    </source>
</reference>
<dbReference type="InterPro" id="IPR027443">
    <property type="entry name" value="IPNS-like_sf"/>
</dbReference>
<keyword evidence="1" id="KW-0479">Metal-binding</keyword>
<evidence type="ECO:0000313" key="3">
    <source>
        <dbReference type="EMBL" id="KAL3346417.1"/>
    </source>
</evidence>
<dbReference type="SUPFAM" id="SSF51197">
    <property type="entry name" value="Clavaminate synthase-like"/>
    <property type="match status" value="1"/>
</dbReference>
<protein>
    <recommendedName>
        <fullName evidence="2">Fe2OG dioxygenase domain-containing protein</fullName>
    </recommendedName>
</protein>
<keyword evidence="4" id="KW-1185">Reference proteome</keyword>
<dbReference type="Gene3D" id="2.60.120.330">
    <property type="entry name" value="B-lactam Antibiotic, Isopenicillin N Synthase, Chain"/>
    <property type="match status" value="1"/>
</dbReference>
<dbReference type="EMBL" id="JBJKTR010000014">
    <property type="protein sequence ID" value="KAL3346417.1"/>
    <property type="molecule type" value="Genomic_DNA"/>
</dbReference>
<dbReference type="InterPro" id="IPR050231">
    <property type="entry name" value="Iron_ascorbate_oxido_reductase"/>
</dbReference>
<proteinExistence type="inferred from homology"/>
<evidence type="ECO:0000313" key="4">
    <source>
        <dbReference type="Proteomes" id="UP001627284"/>
    </source>
</evidence>
<dbReference type="InterPro" id="IPR005123">
    <property type="entry name" value="Oxoglu/Fe-dep_dioxygenase_dom"/>
</dbReference>
<comment type="caution">
    <text evidence="3">The sequence shown here is derived from an EMBL/GenBank/DDBJ whole genome shotgun (WGS) entry which is preliminary data.</text>
</comment>
<dbReference type="PANTHER" id="PTHR47990">
    <property type="entry name" value="2-OXOGLUTARATE (2OG) AND FE(II)-DEPENDENT OXYGENASE SUPERFAMILY PROTEIN-RELATED"/>
    <property type="match status" value="1"/>
</dbReference>
<evidence type="ECO:0000259" key="2">
    <source>
        <dbReference type="PROSITE" id="PS51471"/>
    </source>
</evidence>
<accession>A0ABD2SR84</accession>
<evidence type="ECO:0000256" key="1">
    <source>
        <dbReference type="RuleBase" id="RU003682"/>
    </source>
</evidence>
<sequence>MYGHLGEVMQGSNLWPSNPSKFKQLMEHYIDLCTDVSRKMMRGIGLALGGSADEMEGEIAGDPFWVLRAIGYPASCILDEHDKADNVVGCGEHTDYGLLTLLNQDDDIVALQVRNKSDEWISAPPVPGTFVCNIGEMLKILSNGIYESTLHRVINNTPTYRVCVAYFYEPNFDAAVEPLDVCLQKTGGTKSIEGAVYGKHLVSKVINNFVM</sequence>
<dbReference type="InterPro" id="IPR044861">
    <property type="entry name" value="IPNS-like_FE2OG_OXY"/>
</dbReference>
<dbReference type="GO" id="GO:0016491">
    <property type="term" value="F:oxidoreductase activity"/>
    <property type="evidence" value="ECO:0007669"/>
    <property type="project" value="UniProtKB-KW"/>
</dbReference>
<dbReference type="PROSITE" id="PS51471">
    <property type="entry name" value="FE2OG_OXY"/>
    <property type="match status" value="1"/>
</dbReference>
<dbReference type="Proteomes" id="UP001627284">
    <property type="component" value="Unassembled WGS sequence"/>
</dbReference>
<keyword evidence="1" id="KW-0408">Iron</keyword>
<dbReference type="GO" id="GO:0046872">
    <property type="term" value="F:metal ion binding"/>
    <property type="evidence" value="ECO:0007669"/>
    <property type="project" value="UniProtKB-KW"/>
</dbReference>